<evidence type="ECO:0000313" key="12">
    <source>
        <dbReference type="EMBL" id="GAG76192.1"/>
    </source>
</evidence>
<keyword evidence="8" id="KW-0482">Metalloprotease</keyword>
<feature type="transmembrane region" description="Helical" evidence="10">
    <location>
        <begin position="166"/>
        <end position="187"/>
    </location>
</feature>
<keyword evidence="6" id="KW-0862">Zinc</keyword>
<evidence type="ECO:0000256" key="1">
    <source>
        <dbReference type="ARBA" id="ARBA00001947"/>
    </source>
</evidence>
<comment type="caution">
    <text evidence="12">The sequence shown here is derived from an EMBL/GenBank/DDBJ whole genome shotgun (WGS) entry which is preliminary data.</text>
</comment>
<proteinExistence type="predicted"/>
<feature type="transmembrane region" description="Helical" evidence="10">
    <location>
        <begin position="69"/>
        <end position="94"/>
    </location>
</feature>
<evidence type="ECO:0000256" key="9">
    <source>
        <dbReference type="ARBA" id="ARBA00023136"/>
    </source>
</evidence>
<keyword evidence="4 10" id="KW-0812">Transmembrane</keyword>
<protein>
    <recommendedName>
        <fullName evidence="11">Peptidase M50 domain-containing protein</fullName>
    </recommendedName>
</protein>
<accession>X1B4F9</accession>
<sequence length="188" mass="21215">VSIDNTLINNIDELTELFENKNPGDVIQVIVARGENWAEEFSTIVTLTESDNKTVMGVRIGDLLTEERLAFYTTLTPESIFIYLIPPSLASGAVPFSDSLIPFYTHALGTQWHVYANIFFWVWFVNVNVAIFNALPIYPLDGGRMFDISLKSILRRKVNEKTISRITYAVTTAIVIILLLLVVIPFIM</sequence>
<gene>
    <name evidence="12" type="ORF">S01H4_30861</name>
</gene>
<keyword evidence="3" id="KW-0645">Protease</keyword>
<evidence type="ECO:0000256" key="7">
    <source>
        <dbReference type="ARBA" id="ARBA00022989"/>
    </source>
</evidence>
<feature type="transmembrane region" description="Helical" evidence="10">
    <location>
        <begin position="114"/>
        <end position="135"/>
    </location>
</feature>
<name>X1B4F9_9ZZZZ</name>
<dbReference type="AlphaFoldDB" id="X1B4F9"/>
<dbReference type="PANTHER" id="PTHR42837">
    <property type="entry name" value="REGULATOR OF SIGMA-E PROTEASE RSEP"/>
    <property type="match status" value="1"/>
</dbReference>
<evidence type="ECO:0000256" key="4">
    <source>
        <dbReference type="ARBA" id="ARBA00022692"/>
    </source>
</evidence>
<dbReference type="Pfam" id="PF02163">
    <property type="entry name" value="Peptidase_M50"/>
    <property type="match status" value="1"/>
</dbReference>
<reference evidence="12" key="1">
    <citation type="journal article" date="2014" name="Front. Microbiol.">
        <title>High frequency of phylogenetically diverse reductive dehalogenase-homologous genes in deep subseafloor sedimentary metagenomes.</title>
        <authorList>
            <person name="Kawai M."/>
            <person name="Futagami T."/>
            <person name="Toyoda A."/>
            <person name="Takaki Y."/>
            <person name="Nishi S."/>
            <person name="Hori S."/>
            <person name="Arai W."/>
            <person name="Tsubouchi T."/>
            <person name="Morono Y."/>
            <person name="Uchiyama I."/>
            <person name="Ito T."/>
            <person name="Fujiyama A."/>
            <person name="Inagaki F."/>
            <person name="Takami H."/>
        </authorList>
    </citation>
    <scope>NUCLEOTIDE SEQUENCE</scope>
    <source>
        <strain evidence="12">Expedition CK06-06</strain>
    </source>
</reference>
<dbReference type="GO" id="GO:0016020">
    <property type="term" value="C:membrane"/>
    <property type="evidence" value="ECO:0007669"/>
    <property type="project" value="UniProtKB-SubCell"/>
</dbReference>
<evidence type="ECO:0000256" key="8">
    <source>
        <dbReference type="ARBA" id="ARBA00023049"/>
    </source>
</evidence>
<feature type="non-terminal residue" evidence="12">
    <location>
        <position position="1"/>
    </location>
</feature>
<organism evidence="12">
    <name type="scientific">marine sediment metagenome</name>
    <dbReference type="NCBI Taxonomy" id="412755"/>
    <lineage>
        <taxon>unclassified sequences</taxon>
        <taxon>metagenomes</taxon>
        <taxon>ecological metagenomes</taxon>
    </lineage>
</organism>
<dbReference type="InterPro" id="IPR008915">
    <property type="entry name" value="Peptidase_M50"/>
</dbReference>
<dbReference type="GO" id="GO:0004222">
    <property type="term" value="F:metalloendopeptidase activity"/>
    <property type="evidence" value="ECO:0007669"/>
    <property type="project" value="InterPro"/>
</dbReference>
<evidence type="ECO:0000256" key="6">
    <source>
        <dbReference type="ARBA" id="ARBA00022833"/>
    </source>
</evidence>
<keyword evidence="9 10" id="KW-0472">Membrane</keyword>
<dbReference type="GO" id="GO:0006508">
    <property type="term" value="P:proteolysis"/>
    <property type="evidence" value="ECO:0007669"/>
    <property type="project" value="UniProtKB-KW"/>
</dbReference>
<comment type="subcellular location">
    <subcellularLocation>
        <location evidence="2">Membrane</location>
        <topology evidence="2">Multi-pass membrane protein</topology>
    </subcellularLocation>
</comment>
<comment type="cofactor">
    <cofactor evidence="1">
        <name>Zn(2+)</name>
        <dbReference type="ChEBI" id="CHEBI:29105"/>
    </cofactor>
</comment>
<evidence type="ECO:0000256" key="2">
    <source>
        <dbReference type="ARBA" id="ARBA00004141"/>
    </source>
</evidence>
<feature type="domain" description="Peptidase M50" evidence="11">
    <location>
        <begin position="115"/>
        <end position="177"/>
    </location>
</feature>
<dbReference type="EMBL" id="BART01015967">
    <property type="protein sequence ID" value="GAG76192.1"/>
    <property type="molecule type" value="Genomic_DNA"/>
</dbReference>
<evidence type="ECO:0000259" key="11">
    <source>
        <dbReference type="Pfam" id="PF02163"/>
    </source>
</evidence>
<dbReference type="PANTHER" id="PTHR42837:SF2">
    <property type="entry name" value="MEMBRANE METALLOPROTEASE ARASP2, CHLOROPLASTIC-RELATED"/>
    <property type="match status" value="1"/>
</dbReference>
<evidence type="ECO:0000256" key="5">
    <source>
        <dbReference type="ARBA" id="ARBA00022801"/>
    </source>
</evidence>
<keyword evidence="7 10" id="KW-1133">Transmembrane helix</keyword>
<evidence type="ECO:0000256" key="3">
    <source>
        <dbReference type="ARBA" id="ARBA00022670"/>
    </source>
</evidence>
<evidence type="ECO:0000256" key="10">
    <source>
        <dbReference type="SAM" id="Phobius"/>
    </source>
</evidence>
<keyword evidence="5" id="KW-0378">Hydrolase</keyword>
<dbReference type="InterPro" id="IPR004387">
    <property type="entry name" value="Pept_M50_Zn"/>
</dbReference>